<dbReference type="Pfam" id="PF00015">
    <property type="entry name" value="MCPsignal"/>
    <property type="match status" value="1"/>
</dbReference>
<dbReference type="Pfam" id="PF12729">
    <property type="entry name" value="4HB_MCP_1"/>
    <property type="match status" value="1"/>
</dbReference>
<evidence type="ECO:0000256" key="2">
    <source>
        <dbReference type="ARBA" id="ARBA00022475"/>
    </source>
</evidence>
<keyword evidence="4 6" id="KW-0807">Transducer</keyword>
<dbReference type="InterPro" id="IPR004089">
    <property type="entry name" value="MCPsignal_dom"/>
</dbReference>
<dbReference type="CDD" id="cd11386">
    <property type="entry name" value="MCP_signal"/>
    <property type="match status" value="1"/>
</dbReference>
<dbReference type="Gene3D" id="6.10.340.10">
    <property type="match status" value="1"/>
</dbReference>
<reference evidence="12" key="1">
    <citation type="submission" date="2016-07" db="EMBL/GenBank/DDBJ databases">
        <authorList>
            <person name="Florea S."/>
            <person name="Webb J.S."/>
            <person name="Jaromczyk J."/>
            <person name="Schardl C.L."/>
        </authorList>
    </citation>
    <scope>NUCLEOTIDE SEQUENCE [LARGE SCALE GENOMIC DNA]</scope>
    <source>
        <strain evidence="12">CY1</strain>
    </source>
</reference>
<name>A0A1V4HPF9_9BACL</name>
<evidence type="ECO:0000259" key="9">
    <source>
        <dbReference type="PROSITE" id="PS50111"/>
    </source>
</evidence>
<evidence type="ECO:0000256" key="8">
    <source>
        <dbReference type="SAM" id="Phobius"/>
    </source>
</evidence>
<dbReference type="SUPFAM" id="SSF58104">
    <property type="entry name" value="Methyl-accepting chemotaxis protein (MCP) signaling domain"/>
    <property type="match status" value="1"/>
</dbReference>
<evidence type="ECO:0000259" key="10">
    <source>
        <dbReference type="PROSITE" id="PS50885"/>
    </source>
</evidence>
<keyword evidence="2" id="KW-1003">Cell membrane</keyword>
<dbReference type="RefSeq" id="WP_079410005.1">
    <property type="nucleotide sequence ID" value="NZ_MBTG01000005.1"/>
</dbReference>
<evidence type="ECO:0000256" key="4">
    <source>
        <dbReference type="ARBA" id="ARBA00023224"/>
    </source>
</evidence>
<dbReference type="EMBL" id="MBTG01000005">
    <property type="protein sequence ID" value="OPH59964.1"/>
    <property type="molecule type" value="Genomic_DNA"/>
</dbReference>
<keyword evidence="12" id="KW-1185">Reference proteome</keyword>
<dbReference type="Gene3D" id="1.10.287.950">
    <property type="entry name" value="Methyl-accepting chemotaxis protein"/>
    <property type="match status" value="1"/>
</dbReference>
<dbReference type="AlphaFoldDB" id="A0A1V4HPF9"/>
<dbReference type="InterPro" id="IPR003660">
    <property type="entry name" value="HAMP_dom"/>
</dbReference>
<evidence type="ECO:0000256" key="6">
    <source>
        <dbReference type="PROSITE-ProRule" id="PRU00284"/>
    </source>
</evidence>
<keyword evidence="8" id="KW-0812">Transmembrane</keyword>
<feature type="domain" description="HAMP" evidence="10">
    <location>
        <begin position="255"/>
        <end position="308"/>
    </location>
</feature>
<organism evidence="11 12">
    <name type="scientific">Paenibacillus ferrarius</name>
    <dbReference type="NCBI Taxonomy" id="1469647"/>
    <lineage>
        <taxon>Bacteria</taxon>
        <taxon>Bacillati</taxon>
        <taxon>Bacillota</taxon>
        <taxon>Bacilli</taxon>
        <taxon>Bacillales</taxon>
        <taxon>Paenibacillaceae</taxon>
        <taxon>Paenibacillus</taxon>
    </lineage>
</organism>
<dbReference type="CDD" id="cd06225">
    <property type="entry name" value="HAMP"/>
    <property type="match status" value="1"/>
</dbReference>
<feature type="coiled-coil region" evidence="7">
    <location>
        <begin position="185"/>
        <end position="212"/>
    </location>
</feature>
<dbReference type="GO" id="GO:0005886">
    <property type="term" value="C:plasma membrane"/>
    <property type="evidence" value="ECO:0007669"/>
    <property type="project" value="UniProtKB-SubCell"/>
</dbReference>
<accession>A0A1V4HPF9</accession>
<keyword evidence="8" id="KW-1133">Transmembrane helix</keyword>
<dbReference type="SMART" id="SM00304">
    <property type="entry name" value="HAMP"/>
    <property type="match status" value="1"/>
</dbReference>
<dbReference type="PANTHER" id="PTHR32089:SF112">
    <property type="entry name" value="LYSOZYME-LIKE PROTEIN-RELATED"/>
    <property type="match status" value="1"/>
</dbReference>
<evidence type="ECO:0000256" key="3">
    <source>
        <dbReference type="ARBA" id="ARBA00023136"/>
    </source>
</evidence>
<comment type="caution">
    <text evidence="11">The sequence shown here is derived from an EMBL/GenBank/DDBJ whole genome shotgun (WGS) entry which is preliminary data.</text>
</comment>
<evidence type="ECO:0000313" key="11">
    <source>
        <dbReference type="EMBL" id="OPH59964.1"/>
    </source>
</evidence>
<dbReference type="Pfam" id="PF00672">
    <property type="entry name" value="HAMP"/>
    <property type="match status" value="1"/>
</dbReference>
<comment type="similarity">
    <text evidence="5">Belongs to the methyl-accepting chemotaxis (MCP) protein family.</text>
</comment>
<evidence type="ECO:0000256" key="7">
    <source>
        <dbReference type="SAM" id="Coils"/>
    </source>
</evidence>
<keyword evidence="3 8" id="KW-0472">Membrane</keyword>
<dbReference type="PROSITE" id="PS50111">
    <property type="entry name" value="CHEMOTAXIS_TRANSDUC_2"/>
    <property type="match status" value="1"/>
</dbReference>
<dbReference type="OrthoDB" id="358716at2"/>
<dbReference type="STRING" id="1469647.BC351_18755"/>
<comment type="subcellular location">
    <subcellularLocation>
        <location evidence="1">Cell membrane</location>
    </subcellularLocation>
</comment>
<evidence type="ECO:0000256" key="1">
    <source>
        <dbReference type="ARBA" id="ARBA00004236"/>
    </source>
</evidence>
<dbReference type="Proteomes" id="UP000190626">
    <property type="component" value="Unassembled WGS sequence"/>
</dbReference>
<proteinExistence type="inferred from homology"/>
<dbReference type="InterPro" id="IPR024478">
    <property type="entry name" value="HlyB_4HB_MCP"/>
</dbReference>
<evidence type="ECO:0000313" key="12">
    <source>
        <dbReference type="Proteomes" id="UP000190626"/>
    </source>
</evidence>
<dbReference type="SMART" id="SM00283">
    <property type="entry name" value="MA"/>
    <property type="match status" value="1"/>
</dbReference>
<keyword evidence="7" id="KW-0175">Coiled coil</keyword>
<evidence type="ECO:0008006" key="13">
    <source>
        <dbReference type="Google" id="ProtNLM"/>
    </source>
</evidence>
<evidence type="ECO:0000256" key="5">
    <source>
        <dbReference type="ARBA" id="ARBA00029447"/>
    </source>
</evidence>
<gene>
    <name evidence="11" type="ORF">BC351_18755</name>
</gene>
<protein>
    <recommendedName>
        <fullName evidence="13">Chemotaxis protein</fullName>
    </recommendedName>
</protein>
<dbReference type="PROSITE" id="PS50885">
    <property type="entry name" value="HAMP"/>
    <property type="match status" value="1"/>
</dbReference>
<dbReference type="GO" id="GO:0007165">
    <property type="term" value="P:signal transduction"/>
    <property type="evidence" value="ECO:0007669"/>
    <property type="project" value="UniProtKB-KW"/>
</dbReference>
<feature type="domain" description="Methyl-accepting transducer" evidence="9">
    <location>
        <begin position="327"/>
        <end position="563"/>
    </location>
</feature>
<feature type="transmembrane region" description="Helical" evidence="8">
    <location>
        <begin position="48"/>
        <end position="68"/>
    </location>
</feature>
<sequence>MHNIKFSKRRNWIQQRNKEWPGFFKAVFNGNAGRVMAKAKPFTVRKKLLGSFLITIVLSAIVGFTGLVNMSSMQKLTGEITNSSLQGINTINKINLLAQQMLALQATMIMEPNEDNKKQFIPQSGAIFKQIDDNLLLYSQKAQSDEERLHVGQLKAKWSSYKDVYSDSFIMATRVNFVEGAGAYADQISKMLKKSKEAYESMQQEIDALGKLNYDGAVTLSENSEGLYYSAVRNTGIAVSLAVILSIGLALLLSANIAEPVRQVSGTLQKIAEGDLSSSAINVKNRDEIGLLVHSLNRMTLNLRDTIKQIRDTSDTVAGSSNQLLEHCERNVQAAGEVKQSIESVAAGASDQMLGAEQTSVAIDQIIDGLRKIADSTVEVSSMAAEASLQARKGDSSVQNVVHVMHNISEAVVDGEKGIRKLEEHSRDIGNIVNLIGDLSQQTNLLALNAAIESARAGEYGRGFAVVAQEVKKLSEQSANAVKHIGAMIKQIQTDTHQVAITMKQGLGEVDKGLESIGQVEVSFANIVSSAEDVNRSIQGAATAAQVLAASSIQVSVTIEEMNTIAHRSASSATAVAATTGRQLDSLNGMAGSAHSLSSISQNLRQSVNHFKVN</sequence>
<dbReference type="PANTHER" id="PTHR32089">
    <property type="entry name" value="METHYL-ACCEPTING CHEMOTAXIS PROTEIN MCPB"/>
    <property type="match status" value="1"/>
</dbReference>